<feature type="region of interest" description="Disordered" evidence="1">
    <location>
        <begin position="41"/>
        <end position="71"/>
    </location>
</feature>
<evidence type="ECO:0000313" key="2">
    <source>
        <dbReference type="EMBL" id="RKR88588.1"/>
    </source>
</evidence>
<organism evidence="2 3">
    <name type="scientific">Micromonospora pisi</name>
    <dbReference type="NCBI Taxonomy" id="589240"/>
    <lineage>
        <taxon>Bacteria</taxon>
        <taxon>Bacillati</taxon>
        <taxon>Actinomycetota</taxon>
        <taxon>Actinomycetes</taxon>
        <taxon>Micromonosporales</taxon>
        <taxon>Micromonosporaceae</taxon>
        <taxon>Micromonospora</taxon>
    </lineage>
</organism>
<accession>A0A495JJ39</accession>
<gene>
    <name evidence="2" type="ORF">BDK92_2916</name>
</gene>
<evidence type="ECO:0008006" key="4">
    <source>
        <dbReference type="Google" id="ProtNLM"/>
    </source>
</evidence>
<evidence type="ECO:0000256" key="1">
    <source>
        <dbReference type="SAM" id="MobiDB-lite"/>
    </source>
</evidence>
<feature type="compositionally biased region" description="Low complexity" evidence="1">
    <location>
        <begin position="53"/>
        <end position="64"/>
    </location>
</feature>
<proteinExistence type="predicted"/>
<dbReference type="AlphaFoldDB" id="A0A495JJ39"/>
<sequence length="616" mass="63741">MFAGVGSSRVFSRVYRWARRGVLATTVVMAVSVVPFVPAQAAPKPSGSGTAAEESVPVRPVEPVKPTRADSDGAAIKAVDRTALPSAGVADVPVSGTPATVGGLPVSIAPEVVVDDLSRRGRAAGLSGPATVRTRVVDGAVARAAGVPGVVLALSRADGVGRSGPVKLSVDYGQFTNAFGADYGQRLRLVGLPACVLDTPAEPVCQVQTPLDSVNRAGVVSGSVAVGGDPAVESSVAGESGAAPMVVALASTAESAGGTFTATSLSPTYDWSAGGQGGDFGFSYPFAVPSSPGGLEPELALGYSSGSVDGRTLARNSQASWVGDGWDLQVGYIERSYRSCADDGGTTGDLCWFSPDNATLVWGGSSTSLVRDAATGVWKGANDEGLKIEALKDTSLSNGDNDGEYWRVTSQDGTQYHFGLHKRYPTDPRVTSSVLTVPVFGNNAGEPCYSSSGFAASSCRQAYRWQLDYVTDTTGNSMTYFYDKYSGNYGRNNNTAGVASYELAGYPKYIDYGTRAGNEGAQTPWGAGGVRQDTSVCHRFGLRAVGLPRHPVGSALLVVVDELPGYHEPGLLQPIQAVGRAGDVVEFFGRSVPDGGSLGPRPELPGQRRLHQPGGR</sequence>
<feature type="region of interest" description="Disordered" evidence="1">
    <location>
        <begin position="591"/>
        <end position="616"/>
    </location>
</feature>
<dbReference type="Proteomes" id="UP000277671">
    <property type="component" value="Unassembled WGS sequence"/>
</dbReference>
<reference evidence="2 3" key="1">
    <citation type="submission" date="2018-10" db="EMBL/GenBank/DDBJ databases">
        <title>Sequencing the genomes of 1000 actinobacteria strains.</title>
        <authorList>
            <person name="Klenk H.-P."/>
        </authorList>
    </citation>
    <scope>NUCLEOTIDE SEQUENCE [LARGE SCALE GENOMIC DNA]</scope>
    <source>
        <strain evidence="2 3">DSM 45175</strain>
    </source>
</reference>
<dbReference type="EMBL" id="RBKT01000001">
    <property type="protein sequence ID" value="RKR88588.1"/>
    <property type="molecule type" value="Genomic_DNA"/>
</dbReference>
<name>A0A495JJ39_9ACTN</name>
<protein>
    <recommendedName>
        <fullName evidence="4">YD repeat-containing protein</fullName>
    </recommendedName>
</protein>
<evidence type="ECO:0000313" key="3">
    <source>
        <dbReference type="Proteomes" id="UP000277671"/>
    </source>
</evidence>
<keyword evidence="3" id="KW-1185">Reference proteome</keyword>
<comment type="caution">
    <text evidence="2">The sequence shown here is derived from an EMBL/GenBank/DDBJ whole genome shotgun (WGS) entry which is preliminary data.</text>
</comment>